<accession>A0A413WR32</accession>
<proteinExistence type="predicted"/>
<comment type="caution">
    <text evidence="1">The sequence shown here is derived from an EMBL/GenBank/DDBJ whole genome shotgun (WGS) entry which is preliminary data.</text>
</comment>
<dbReference type="EMBL" id="BQNJ01000001">
    <property type="protein sequence ID" value="GKG99088.1"/>
    <property type="molecule type" value="Genomic_DNA"/>
</dbReference>
<reference evidence="1" key="1">
    <citation type="submission" date="2022-01" db="EMBL/GenBank/DDBJ databases">
        <title>Novel bile acid biosynthetic pathways are enriched in the microbiome of centenarians.</title>
        <authorList>
            <person name="Sato Y."/>
            <person name="Atarashi K."/>
            <person name="Plichta R.D."/>
            <person name="Arai Y."/>
            <person name="Sasajima S."/>
            <person name="Kearney M.S."/>
            <person name="Suda W."/>
            <person name="Takeshita K."/>
            <person name="Sasaki T."/>
            <person name="Okamoto S."/>
            <person name="Skelly N.A."/>
            <person name="Okamura Y."/>
            <person name="Vlamakis H."/>
            <person name="Li Y."/>
            <person name="Tanoue T."/>
            <person name="Takei H."/>
            <person name="Nittono H."/>
            <person name="Narushima S."/>
            <person name="Irie J."/>
            <person name="Itoh H."/>
            <person name="Moriya K."/>
            <person name="Sugiura Y."/>
            <person name="Suematsu M."/>
            <person name="Moritoki N."/>
            <person name="Shibata S."/>
            <person name="Littman R.D."/>
            <person name="Fischbach A.M."/>
            <person name="Uwamino Y."/>
            <person name="Inoue T."/>
            <person name="Honda A."/>
            <person name="Hattori M."/>
            <person name="Murai T."/>
            <person name="Xavier J.R."/>
            <person name="Hirose N."/>
            <person name="Honda K."/>
        </authorList>
    </citation>
    <scope>NUCLEOTIDE SEQUENCE</scope>
    <source>
        <strain evidence="1">CE91-St55</strain>
    </source>
</reference>
<sequence>MENLPEKIKRIDVLKVEYGKRKLCECSNPHYEIDYVNKIVQCEDCGAIVEPFEALYSMAKHYERLGDQVEALLEQRREIAAYKPHLVVIKNLERETRAGMIPYCPKCGETFYLDEITAWHNRKFKGEKI</sequence>
<evidence type="ECO:0000313" key="1">
    <source>
        <dbReference type="EMBL" id="GKG99088.1"/>
    </source>
</evidence>
<evidence type="ECO:0000313" key="2">
    <source>
        <dbReference type="Proteomes" id="UP001055091"/>
    </source>
</evidence>
<dbReference type="AlphaFoldDB" id="A0A413WR32"/>
<dbReference type="RefSeq" id="WP_118078035.1">
    <property type="nucleotide sequence ID" value="NZ_BQNJ01000001.1"/>
</dbReference>
<protein>
    <submittedName>
        <fullName evidence="1">Uncharacterized protein</fullName>
    </submittedName>
</protein>
<dbReference type="Proteomes" id="UP001055091">
    <property type="component" value="Unassembled WGS sequence"/>
</dbReference>
<name>A0A413WR32_9FIRM</name>
<gene>
    <name evidence="1" type="ORF">CE91St55_10700</name>
</gene>
<organism evidence="1 2">
    <name type="scientific">Hungatella hathewayi</name>
    <dbReference type="NCBI Taxonomy" id="154046"/>
    <lineage>
        <taxon>Bacteria</taxon>
        <taxon>Bacillati</taxon>
        <taxon>Bacillota</taxon>
        <taxon>Clostridia</taxon>
        <taxon>Lachnospirales</taxon>
        <taxon>Lachnospiraceae</taxon>
        <taxon>Hungatella</taxon>
    </lineage>
</organism>